<dbReference type="AlphaFoldDB" id="A0A162CZC4"/>
<dbReference type="EMBL" id="LRGB01007185">
    <property type="protein sequence ID" value="KZS01294.1"/>
    <property type="molecule type" value="Genomic_DNA"/>
</dbReference>
<keyword evidence="2" id="KW-1185">Reference proteome</keyword>
<reference evidence="1 2" key="1">
    <citation type="submission" date="2016-03" db="EMBL/GenBank/DDBJ databases">
        <title>EvidentialGene: Evidence-directed Construction of Genes on Genomes.</title>
        <authorList>
            <person name="Gilbert D.G."/>
            <person name="Choi J.-H."/>
            <person name="Mockaitis K."/>
            <person name="Colbourne J."/>
            <person name="Pfrender M."/>
        </authorList>
    </citation>
    <scope>NUCLEOTIDE SEQUENCE [LARGE SCALE GENOMIC DNA]</scope>
    <source>
        <strain evidence="1 2">Xinb3</strain>
        <tissue evidence="1">Complete organism</tissue>
    </source>
</reference>
<comment type="caution">
    <text evidence="1">The sequence shown here is derived from an EMBL/GenBank/DDBJ whole genome shotgun (WGS) entry which is preliminary data.</text>
</comment>
<name>A0A162CZC4_9CRUS</name>
<protein>
    <submittedName>
        <fullName evidence="1">Uncharacterized protein</fullName>
    </submittedName>
</protein>
<gene>
    <name evidence="1" type="ORF">APZ42_002095</name>
</gene>
<proteinExistence type="predicted"/>
<dbReference type="Proteomes" id="UP000076858">
    <property type="component" value="Unassembled WGS sequence"/>
</dbReference>
<evidence type="ECO:0000313" key="1">
    <source>
        <dbReference type="EMBL" id="KZS01294.1"/>
    </source>
</evidence>
<accession>A0A162CZC4</accession>
<evidence type="ECO:0000313" key="2">
    <source>
        <dbReference type="Proteomes" id="UP000076858"/>
    </source>
</evidence>
<organism evidence="1 2">
    <name type="scientific">Daphnia magna</name>
    <dbReference type="NCBI Taxonomy" id="35525"/>
    <lineage>
        <taxon>Eukaryota</taxon>
        <taxon>Metazoa</taxon>
        <taxon>Ecdysozoa</taxon>
        <taxon>Arthropoda</taxon>
        <taxon>Crustacea</taxon>
        <taxon>Branchiopoda</taxon>
        <taxon>Diplostraca</taxon>
        <taxon>Cladocera</taxon>
        <taxon>Anomopoda</taxon>
        <taxon>Daphniidae</taxon>
        <taxon>Daphnia</taxon>
    </lineage>
</organism>
<sequence length="62" mass="7414">MIRSSFPRAIIENRRPFFFFSFQVQGGKKKIIFFKESRTQSLQEGDGKMSFFFFLQFFKVTG</sequence>